<dbReference type="RefSeq" id="WP_245787535.1">
    <property type="nucleotide sequence ID" value="NZ_FOEF01000014.1"/>
</dbReference>
<dbReference type="Gene3D" id="1.10.10.10">
    <property type="entry name" value="Winged helix-like DNA-binding domain superfamily/Winged helix DNA-binding domain"/>
    <property type="match status" value="1"/>
</dbReference>
<dbReference type="AlphaFoldDB" id="A0A1H8YE09"/>
<dbReference type="SUPFAM" id="SSF53067">
    <property type="entry name" value="Actin-like ATPase domain"/>
    <property type="match status" value="1"/>
</dbReference>
<dbReference type="InterPro" id="IPR000600">
    <property type="entry name" value="ROK"/>
</dbReference>
<dbReference type="STRING" id="394193.SAMN04489732_114117"/>
<dbReference type="GO" id="GO:0016301">
    <property type="term" value="F:kinase activity"/>
    <property type="evidence" value="ECO:0007669"/>
    <property type="project" value="UniProtKB-KW"/>
</dbReference>
<dbReference type="Pfam" id="PF00480">
    <property type="entry name" value="ROK"/>
    <property type="match status" value="1"/>
</dbReference>
<evidence type="ECO:0000313" key="3">
    <source>
        <dbReference type="Proteomes" id="UP000198582"/>
    </source>
</evidence>
<keyword evidence="2" id="KW-0418">Kinase</keyword>
<dbReference type="Proteomes" id="UP000198582">
    <property type="component" value="Unassembled WGS sequence"/>
</dbReference>
<dbReference type="PROSITE" id="PS01125">
    <property type="entry name" value="ROK"/>
    <property type="match status" value="1"/>
</dbReference>
<comment type="similarity">
    <text evidence="1">Belongs to the ROK (NagC/XylR) family.</text>
</comment>
<dbReference type="InterPro" id="IPR036390">
    <property type="entry name" value="WH_DNA-bd_sf"/>
</dbReference>
<dbReference type="EMBL" id="FOEF01000014">
    <property type="protein sequence ID" value="SEP50379.1"/>
    <property type="molecule type" value="Genomic_DNA"/>
</dbReference>
<dbReference type="SUPFAM" id="SSF46785">
    <property type="entry name" value="Winged helix' DNA-binding domain"/>
    <property type="match status" value="1"/>
</dbReference>
<evidence type="ECO:0000256" key="1">
    <source>
        <dbReference type="ARBA" id="ARBA00006479"/>
    </source>
</evidence>
<keyword evidence="2" id="KW-0808">Transferase</keyword>
<dbReference type="InterPro" id="IPR036388">
    <property type="entry name" value="WH-like_DNA-bd_sf"/>
</dbReference>
<reference evidence="2 3" key="1">
    <citation type="submission" date="2016-10" db="EMBL/GenBank/DDBJ databases">
        <authorList>
            <person name="de Groot N.N."/>
        </authorList>
    </citation>
    <scope>NUCLEOTIDE SEQUENCE [LARGE SCALE GENOMIC DNA]</scope>
    <source>
        <strain evidence="2 3">DSM 44993</strain>
    </source>
</reference>
<dbReference type="Gene3D" id="3.30.420.40">
    <property type="match status" value="2"/>
</dbReference>
<sequence>MTGGAAPTTAGELLYLVRTGQATTRKALQTVTGLSRSTLVGRLEQLQAAGLLTEGGQEGSTGGRPARYLRFDDRHAVVLAASVDTMHTEAAVTDLSGRRLARRGGALRVADGPEPVLDAIAGWFDALLAESGRGAGEVAGVGLSVPGPVEPGVARVSRPPIMPGWDGYPIGAHLGTRFAAPVLVDNDANLMALGEHRSTYPDSPAFVLVKVSTGIGAGLVIGGEVYRGIDGGAGDIGHIRLAGFPDARCMCGSYGCLAAVASGGALAARLTEQGLPTVSGSGVRERIDAGEPAAVRLAEIAGRQVGEVLATVVSVVNPEVLVIAGDLAEPSFVAGVREVLYRHALPRATRNLRVEIGGRGGDAAVSGAVATVVESVFAPAAVDRRLAGARQKSS</sequence>
<accession>A0A1H8YE09</accession>
<keyword evidence="3" id="KW-1185">Reference proteome</keyword>
<dbReference type="InterPro" id="IPR043129">
    <property type="entry name" value="ATPase_NBD"/>
</dbReference>
<evidence type="ECO:0000313" key="2">
    <source>
        <dbReference type="EMBL" id="SEP50379.1"/>
    </source>
</evidence>
<name>A0A1H8YE09_9PSEU</name>
<protein>
    <submittedName>
        <fullName evidence="2">Sugar kinase of the NBD/HSP70 family, may contain an N-terminal HTH domain</fullName>
    </submittedName>
</protein>
<dbReference type="PANTHER" id="PTHR18964">
    <property type="entry name" value="ROK (REPRESSOR, ORF, KINASE) FAMILY"/>
    <property type="match status" value="1"/>
</dbReference>
<proteinExistence type="inferred from homology"/>
<dbReference type="InterPro" id="IPR049874">
    <property type="entry name" value="ROK_cs"/>
</dbReference>
<organism evidence="2 3">
    <name type="scientific">Amycolatopsis saalfeldensis</name>
    <dbReference type="NCBI Taxonomy" id="394193"/>
    <lineage>
        <taxon>Bacteria</taxon>
        <taxon>Bacillati</taxon>
        <taxon>Actinomycetota</taxon>
        <taxon>Actinomycetes</taxon>
        <taxon>Pseudonocardiales</taxon>
        <taxon>Pseudonocardiaceae</taxon>
        <taxon>Amycolatopsis</taxon>
    </lineage>
</organism>
<gene>
    <name evidence="2" type="ORF">SAMN04489732_114117</name>
</gene>
<dbReference type="PANTHER" id="PTHR18964:SF173">
    <property type="entry name" value="GLUCOKINASE"/>
    <property type="match status" value="1"/>
</dbReference>